<dbReference type="InterPro" id="IPR052254">
    <property type="entry name" value="CUL4-DDB1_E3_ligase_receptor"/>
</dbReference>
<dbReference type="InterPro" id="IPR015943">
    <property type="entry name" value="WD40/YVTN_repeat-like_dom_sf"/>
</dbReference>
<name>A0A8J5KML6_ZINOF</name>
<dbReference type="InterPro" id="IPR011047">
    <property type="entry name" value="Quinoprotein_ADH-like_sf"/>
</dbReference>
<evidence type="ECO:0000313" key="4">
    <source>
        <dbReference type="EMBL" id="KAG6493366.1"/>
    </source>
</evidence>
<accession>A0A8J5KML6</accession>
<sequence>MTLPKDIPGFYYDSEKNRYFPTKGPIPGSKRPPSASAASSLAKRAANGKLSSPDQDYLIHKSCKRKHLKSSVLLQFRELHGRSIFSNRHRCNFEQEYQKLQASRAKIWRYSDSAGVSGSALEQLSGIVQTPIGLEQKNILPVGCRNGYLCTFGSEAIGGSVCILKLDQPIDQHYPSLCSQIVQLVSLDRTTIWTSDCNPQGTQAVIGSNRGSGLIDLESRKVSWLYHNGSDALSQQFVHPSMKATINGMESKILNGRSIIKNKVEPSDVCHGSKSFHISLGMSVSGNIVLSGHRNGVISSIDIRQKQSRIPEHAFGYPRRLNFDTKFRGHPFRNEKSTGNQKYKSGRNLNSSDVVYMPKAVCSLVALQSDDQYFLASSLDGSINLYDRRLLKKGAVQSYAGHVNSYTHLQLGVNPSETLVVSGAFHFSLVIGAYFNALVSRSVSKKSIPGGEDCFLRIWSIKSGELVFGEKVSNSKLTSICWPKTRLQIKSWSDLQIKAGSDLQINSWADLQIKSGSDFLINS</sequence>
<evidence type="ECO:0008006" key="6">
    <source>
        <dbReference type="Google" id="ProtNLM"/>
    </source>
</evidence>
<dbReference type="Proteomes" id="UP000734854">
    <property type="component" value="Unassembled WGS sequence"/>
</dbReference>
<comment type="caution">
    <text evidence="4">The sequence shown here is derived from an EMBL/GenBank/DDBJ whole genome shotgun (WGS) entry which is preliminary data.</text>
</comment>
<evidence type="ECO:0000313" key="5">
    <source>
        <dbReference type="Proteomes" id="UP000734854"/>
    </source>
</evidence>
<protein>
    <recommendedName>
        <fullName evidence="6">Transducin/WD40 repeat-like superfamily protein</fullName>
    </recommendedName>
</protein>
<gene>
    <name evidence="4" type="ORF">ZIOFF_048349</name>
</gene>
<keyword evidence="2" id="KW-0677">Repeat</keyword>
<feature type="compositionally biased region" description="Low complexity" evidence="3">
    <location>
        <begin position="29"/>
        <end position="45"/>
    </location>
</feature>
<dbReference type="SUPFAM" id="SSF50998">
    <property type="entry name" value="Quinoprotein alcohol dehydrogenase-like"/>
    <property type="match status" value="1"/>
</dbReference>
<dbReference type="PANTHER" id="PTHR44472">
    <property type="entry name" value="DDB1- AND CUL4-ASSOCIATED FACTOR 4-RELATED"/>
    <property type="match status" value="1"/>
</dbReference>
<proteinExistence type="predicted"/>
<keyword evidence="5" id="KW-1185">Reference proteome</keyword>
<dbReference type="AlphaFoldDB" id="A0A8J5KML6"/>
<dbReference type="EMBL" id="JACMSC010000013">
    <property type="protein sequence ID" value="KAG6493366.1"/>
    <property type="molecule type" value="Genomic_DNA"/>
</dbReference>
<evidence type="ECO:0000256" key="3">
    <source>
        <dbReference type="SAM" id="MobiDB-lite"/>
    </source>
</evidence>
<keyword evidence="1" id="KW-0853">WD repeat</keyword>
<evidence type="ECO:0000256" key="1">
    <source>
        <dbReference type="ARBA" id="ARBA00022574"/>
    </source>
</evidence>
<reference evidence="4 5" key="1">
    <citation type="submission" date="2020-08" db="EMBL/GenBank/DDBJ databases">
        <title>Plant Genome Project.</title>
        <authorList>
            <person name="Zhang R.-G."/>
        </authorList>
    </citation>
    <scope>NUCLEOTIDE SEQUENCE [LARGE SCALE GENOMIC DNA]</scope>
    <source>
        <tissue evidence="4">Rhizome</tissue>
    </source>
</reference>
<organism evidence="4 5">
    <name type="scientific">Zingiber officinale</name>
    <name type="common">Ginger</name>
    <name type="synonym">Amomum zingiber</name>
    <dbReference type="NCBI Taxonomy" id="94328"/>
    <lineage>
        <taxon>Eukaryota</taxon>
        <taxon>Viridiplantae</taxon>
        <taxon>Streptophyta</taxon>
        <taxon>Embryophyta</taxon>
        <taxon>Tracheophyta</taxon>
        <taxon>Spermatophyta</taxon>
        <taxon>Magnoliopsida</taxon>
        <taxon>Liliopsida</taxon>
        <taxon>Zingiberales</taxon>
        <taxon>Zingiberaceae</taxon>
        <taxon>Zingiber</taxon>
    </lineage>
</organism>
<feature type="region of interest" description="Disordered" evidence="3">
    <location>
        <begin position="1"/>
        <end position="53"/>
    </location>
</feature>
<dbReference type="PANTHER" id="PTHR44472:SF1">
    <property type="entry name" value="DDB1 AND CUL4 ASSOCIATED FACTOR 4"/>
    <property type="match status" value="1"/>
</dbReference>
<evidence type="ECO:0000256" key="2">
    <source>
        <dbReference type="ARBA" id="ARBA00022737"/>
    </source>
</evidence>
<dbReference type="Gene3D" id="2.130.10.10">
    <property type="entry name" value="YVTN repeat-like/Quinoprotein amine dehydrogenase"/>
    <property type="match status" value="1"/>
</dbReference>